<keyword evidence="1" id="KW-1133">Transmembrane helix</keyword>
<keyword evidence="1" id="KW-0812">Transmembrane</keyword>
<comment type="caution">
    <text evidence="2">The sequence shown here is derived from an EMBL/GenBank/DDBJ whole genome shotgun (WGS) entry which is preliminary data.</text>
</comment>
<evidence type="ECO:0000256" key="1">
    <source>
        <dbReference type="SAM" id="Phobius"/>
    </source>
</evidence>
<feature type="transmembrane region" description="Helical" evidence="1">
    <location>
        <begin position="52"/>
        <end position="74"/>
    </location>
</feature>
<name>A0A5W8FS72_SALON</name>
<organism evidence="2">
    <name type="scientific">Salmonella oranienberg</name>
    <dbReference type="NCBI Taxonomy" id="28147"/>
    <lineage>
        <taxon>Bacteria</taxon>
        <taxon>Pseudomonadati</taxon>
        <taxon>Pseudomonadota</taxon>
        <taxon>Gammaproteobacteria</taxon>
        <taxon>Enterobacterales</taxon>
        <taxon>Enterobacteriaceae</taxon>
        <taxon>Salmonella</taxon>
    </lineage>
</organism>
<protein>
    <submittedName>
        <fullName evidence="2">Uncharacterized protein</fullName>
    </submittedName>
</protein>
<dbReference type="EMBL" id="AAHMZU010000021">
    <property type="protein sequence ID" value="EBY0600929.1"/>
    <property type="molecule type" value="Genomic_DNA"/>
</dbReference>
<accession>A0A5W8FS72</accession>
<dbReference type="PROSITE" id="PS51257">
    <property type="entry name" value="PROKAR_LIPOPROTEIN"/>
    <property type="match status" value="1"/>
</dbReference>
<keyword evidence="1" id="KW-0472">Membrane</keyword>
<feature type="transmembrane region" description="Helical" evidence="1">
    <location>
        <begin position="124"/>
        <end position="141"/>
    </location>
</feature>
<gene>
    <name evidence="2" type="ORF">DUR78_19900</name>
</gene>
<sequence length="153" mass="17638">MTVKTVLKWLDTLTAWGFVVGLACWAYDLFMVQSPARFRVFGQGEIMGDFTGVQFVMMPYTACVIISLASLGQLSGWPGERICWKMIIWLHTRLLAPTLFSYYSAYVLYDNAEERISTSLSHDMMYSSSVIIIVFFCYLFSAEKYYQYRSKGQ</sequence>
<feature type="transmembrane region" description="Helical" evidence="1">
    <location>
        <begin position="12"/>
        <end position="32"/>
    </location>
</feature>
<dbReference type="AlphaFoldDB" id="A0A5W8FS72"/>
<feature type="transmembrane region" description="Helical" evidence="1">
    <location>
        <begin position="86"/>
        <end position="104"/>
    </location>
</feature>
<proteinExistence type="predicted"/>
<reference evidence="2" key="1">
    <citation type="submission" date="2018-07" db="EMBL/GenBank/DDBJ databases">
        <authorList>
            <person name="Ashton P.M."/>
            <person name="Dallman T."/>
            <person name="Nair S."/>
            <person name="De Pinna E."/>
            <person name="Peters T."/>
            <person name="Grant K."/>
        </authorList>
    </citation>
    <scope>NUCLEOTIDE SEQUENCE</scope>
    <source>
        <strain evidence="2">516939</strain>
    </source>
</reference>
<evidence type="ECO:0000313" key="2">
    <source>
        <dbReference type="EMBL" id="EBY0600929.1"/>
    </source>
</evidence>